<dbReference type="EMBL" id="ADTU01018396">
    <property type="status" value="NOT_ANNOTATED_CDS"/>
    <property type="molecule type" value="Genomic_DNA"/>
</dbReference>
<evidence type="ECO:0000256" key="5">
    <source>
        <dbReference type="ARBA" id="ARBA00022771"/>
    </source>
</evidence>
<dbReference type="InParanoid" id="A0A158NK22"/>
<dbReference type="InterPro" id="IPR011016">
    <property type="entry name" value="Znf_RING-CH"/>
</dbReference>
<proteinExistence type="predicted"/>
<dbReference type="GO" id="GO:0004842">
    <property type="term" value="F:ubiquitin-protein transferase activity"/>
    <property type="evidence" value="ECO:0007669"/>
    <property type="project" value="TreeGrafter"/>
</dbReference>
<evidence type="ECO:0000313" key="15">
    <source>
        <dbReference type="Proteomes" id="UP000005205"/>
    </source>
</evidence>
<evidence type="ECO:0000256" key="6">
    <source>
        <dbReference type="ARBA" id="ARBA00022786"/>
    </source>
</evidence>
<keyword evidence="3 11" id="KW-0812">Transmembrane</keyword>
<keyword evidence="7" id="KW-0862">Zinc</keyword>
<dbReference type="EnsemblMetazoa" id="XM_012202490.1">
    <property type="protein sequence ID" value="XP_012057880.1"/>
    <property type="gene ID" value="LOC105621013"/>
</dbReference>
<evidence type="ECO:0000256" key="1">
    <source>
        <dbReference type="ARBA" id="ARBA00004141"/>
    </source>
</evidence>
<dbReference type="GO" id="GO:0016567">
    <property type="term" value="P:protein ubiquitination"/>
    <property type="evidence" value="ECO:0007669"/>
    <property type="project" value="TreeGrafter"/>
</dbReference>
<sequence length="243" mass="28698">MIEKSNSITDILDSIISKIETELEQKSLHTYIHQSEFEDVTSEKRNRLSCDSMEDVNCRICYDPNQELPIMYPCKCKGTMGAIHLKCLERWLEESNRNNCELCGHEFRMERTPRYKVFRSVIIWLCLNHSDQMYIRNVKADLLRCLIVTPVTIACSYICVVAADFYAMTNYDNFPPARWTTYSLLSMMALLILSFFVWIYMTVRYHQKAWFYWWQKTSSVKIVDLMPKNIALSRNNKCDVSQV</sequence>
<organism evidence="14 15">
    <name type="scientific">Atta cephalotes</name>
    <name type="common">Leafcutter ant</name>
    <dbReference type="NCBI Taxonomy" id="12957"/>
    <lineage>
        <taxon>Eukaryota</taxon>
        <taxon>Metazoa</taxon>
        <taxon>Ecdysozoa</taxon>
        <taxon>Arthropoda</taxon>
        <taxon>Hexapoda</taxon>
        <taxon>Insecta</taxon>
        <taxon>Pterygota</taxon>
        <taxon>Neoptera</taxon>
        <taxon>Endopterygota</taxon>
        <taxon>Hymenoptera</taxon>
        <taxon>Apocrita</taxon>
        <taxon>Aculeata</taxon>
        <taxon>Formicoidea</taxon>
        <taxon>Formicidae</taxon>
        <taxon>Myrmicinae</taxon>
        <taxon>Atta</taxon>
    </lineage>
</organism>
<evidence type="ECO:0000256" key="7">
    <source>
        <dbReference type="ARBA" id="ARBA00022833"/>
    </source>
</evidence>
<evidence type="ECO:0000259" key="12">
    <source>
        <dbReference type="PROSITE" id="PS50089"/>
    </source>
</evidence>
<comment type="subcellular location">
    <subcellularLocation>
        <location evidence="1">Membrane</location>
        <topology evidence="1">Multi-pass membrane protein</topology>
    </subcellularLocation>
</comment>
<dbReference type="PANTHER" id="PTHR46065">
    <property type="entry name" value="E3 UBIQUITIN-PROTEIN LIGASE MARCH 2/3 FAMILY MEMBER"/>
    <property type="match status" value="1"/>
</dbReference>
<dbReference type="Pfam" id="PF12906">
    <property type="entry name" value="RINGv"/>
    <property type="match status" value="1"/>
</dbReference>
<dbReference type="GO" id="GO:0016020">
    <property type="term" value="C:membrane"/>
    <property type="evidence" value="ECO:0007669"/>
    <property type="project" value="UniProtKB-SubCell"/>
</dbReference>
<keyword evidence="5 10" id="KW-0863">Zinc-finger</keyword>
<dbReference type="PROSITE" id="PS50089">
    <property type="entry name" value="ZF_RING_2"/>
    <property type="match status" value="1"/>
</dbReference>
<keyword evidence="9 11" id="KW-0472">Membrane</keyword>
<dbReference type="KEGG" id="acep:105621013"/>
<evidence type="ECO:0000256" key="4">
    <source>
        <dbReference type="ARBA" id="ARBA00022723"/>
    </source>
</evidence>
<dbReference type="eggNOG" id="KOG1609">
    <property type="taxonomic scope" value="Eukaryota"/>
</dbReference>
<dbReference type="SUPFAM" id="SSF57850">
    <property type="entry name" value="RING/U-box"/>
    <property type="match status" value="1"/>
</dbReference>
<dbReference type="GO" id="GO:0008270">
    <property type="term" value="F:zinc ion binding"/>
    <property type="evidence" value="ECO:0007669"/>
    <property type="project" value="UniProtKB-KW"/>
</dbReference>
<evidence type="ECO:0000256" key="2">
    <source>
        <dbReference type="ARBA" id="ARBA00022679"/>
    </source>
</evidence>
<evidence type="ECO:0000256" key="8">
    <source>
        <dbReference type="ARBA" id="ARBA00022989"/>
    </source>
</evidence>
<keyword evidence="6" id="KW-0833">Ubl conjugation pathway</keyword>
<evidence type="ECO:0000256" key="10">
    <source>
        <dbReference type="PROSITE-ProRule" id="PRU00175"/>
    </source>
</evidence>
<dbReference type="SMART" id="SM00744">
    <property type="entry name" value="RINGv"/>
    <property type="match status" value="1"/>
</dbReference>
<keyword evidence="4" id="KW-0479">Metal-binding</keyword>
<evidence type="ECO:0000259" key="13">
    <source>
        <dbReference type="PROSITE" id="PS51292"/>
    </source>
</evidence>
<dbReference type="InterPro" id="IPR013083">
    <property type="entry name" value="Znf_RING/FYVE/PHD"/>
</dbReference>
<dbReference type="PANTHER" id="PTHR46065:SF3">
    <property type="entry name" value="FI20425P1"/>
    <property type="match status" value="1"/>
</dbReference>
<name>A0A158NK22_ATTCE</name>
<dbReference type="STRING" id="12957.A0A158NK22"/>
<keyword evidence="8 11" id="KW-1133">Transmembrane helix</keyword>
<feature type="transmembrane region" description="Helical" evidence="11">
    <location>
        <begin position="142"/>
        <end position="167"/>
    </location>
</feature>
<dbReference type="Proteomes" id="UP000005205">
    <property type="component" value="Unassembled WGS sequence"/>
</dbReference>
<reference evidence="14" key="2">
    <citation type="submission" date="2016-04" db="UniProtKB">
        <authorList>
            <consortium name="EnsemblMetazoa"/>
        </authorList>
    </citation>
    <scope>IDENTIFICATION</scope>
</reference>
<keyword evidence="15" id="KW-1185">Reference proteome</keyword>
<evidence type="ECO:0000256" key="11">
    <source>
        <dbReference type="SAM" id="Phobius"/>
    </source>
</evidence>
<protein>
    <submittedName>
        <fullName evidence="14">Uncharacterized protein</fullName>
    </submittedName>
</protein>
<evidence type="ECO:0000313" key="14">
    <source>
        <dbReference type="EnsemblMetazoa" id="XP_012057880.1"/>
    </source>
</evidence>
<dbReference type="Gene3D" id="3.30.40.10">
    <property type="entry name" value="Zinc/RING finger domain, C3HC4 (zinc finger)"/>
    <property type="match status" value="1"/>
</dbReference>
<dbReference type="InterPro" id="IPR001841">
    <property type="entry name" value="Znf_RING"/>
</dbReference>
<dbReference type="OrthoDB" id="273089at2759"/>
<keyword evidence="2" id="KW-0808">Transferase</keyword>
<reference evidence="15" key="1">
    <citation type="journal article" date="2011" name="PLoS Genet.">
        <title>The genome sequence of the leaf-cutter ant Atta cephalotes reveals insights into its obligate symbiotic lifestyle.</title>
        <authorList>
            <person name="Suen G."/>
            <person name="Teiling C."/>
            <person name="Li L."/>
            <person name="Holt C."/>
            <person name="Abouheif E."/>
            <person name="Bornberg-Bauer E."/>
            <person name="Bouffard P."/>
            <person name="Caldera E.J."/>
            <person name="Cash E."/>
            <person name="Cavanaugh A."/>
            <person name="Denas O."/>
            <person name="Elhaik E."/>
            <person name="Fave M.J."/>
            <person name="Gadau J."/>
            <person name="Gibson J.D."/>
            <person name="Graur D."/>
            <person name="Grubbs K.J."/>
            <person name="Hagen D.E."/>
            <person name="Harkins T.T."/>
            <person name="Helmkampf M."/>
            <person name="Hu H."/>
            <person name="Johnson B.R."/>
            <person name="Kim J."/>
            <person name="Marsh S.E."/>
            <person name="Moeller J.A."/>
            <person name="Munoz-Torres M.C."/>
            <person name="Murphy M.C."/>
            <person name="Naughton M.C."/>
            <person name="Nigam S."/>
            <person name="Overson R."/>
            <person name="Rajakumar R."/>
            <person name="Reese J.T."/>
            <person name="Scott J.J."/>
            <person name="Smith C.R."/>
            <person name="Tao S."/>
            <person name="Tsutsui N.D."/>
            <person name="Viljakainen L."/>
            <person name="Wissler L."/>
            <person name="Yandell M.D."/>
            <person name="Zimmer F."/>
            <person name="Taylor J."/>
            <person name="Slater S.C."/>
            <person name="Clifton S.W."/>
            <person name="Warren W.C."/>
            <person name="Elsik C.G."/>
            <person name="Smith C.D."/>
            <person name="Weinstock G.M."/>
            <person name="Gerardo N.M."/>
            <person name="Currie C.R."/>
        </authorList>
    </citation>
    <scope>NUCLEOTIDE SEQUENCE [LARGE SCALE GENOMIC DNA]</scope>
</reference>
<feature type="domain" description="RING-CH-type" evidence="13">
    <location>
        <begin position="50"/>
        <end position="110"/>
    </location>
</feature>
<accession>A0A158NK22</accession>
<evidence type="ECO:0000256" key="9">
    <source>
        <dbReference type="ARBA" id="ARBA00023136"/>
    </source>
</evidence>
<feature type="domain" description="RING-type" evidence="12">
    <location>
        <begin position="58"/>
        <end position="103"/>
    </location>
</feature>
<dbReference type="AlphaFoldDB" id="A0A158NK22"/>
<gene>
    <name evidence="14" type="primary">105621013</name>
</gene>
<dbReference type="PROSITE" id="PS51292">
    <property type="entry name" value="ZF_RING_CH"/>
    <property type="match status" value="1"/>
</dbReference>
<evidence type="ECO:0000256" key="3">
    <source>
        <dbReference type="ARBA" id="ARBA00022692"/>
    </source>
</evidence>
<feature type="transmembrane region" description="Helical" evidence="11">
    <location>
        <begin position="179"/>
        <end position="201"/>
    </location>
</feature>